<name>A0A3S1DVA2_9BACL</name>
<keyword evidence="2" id="KW-1185">Reference proteome</keyword>
<gene>
    <name evidence="1" type="ORF">EJP82_02985</name>
</gene>
<proteinExistence type="predicted"/>
<sequence length="329" mass="36964">MKITDWAVIFLLIVSPLLWVSHLHTEDLREVNRLQLQYTTALRTAAQDGGSALNINELQSYETGYGSAKFMRADKNGAIMALQQSLSLNFGITDDKVSQRSLMVYIPAVVIIEYDGYSIYAVDESTASDGSVLAEHHFRPKKPYVYSDEIGNQVAFTLDSYVIAYDAVSGEWVSGLQEELSSIVTIPLLQDSEMFQQVRRSVIVRGIEDDLADYINRHNEYAAKLGVTYTFTLPVISQEEWNNTLNDIGVLIFLQGIPVGDRYYNNYALGGGRLIKRYPVIGGNDESTGIKYFYREDCSAPYKMEEVFVSERDAAAKGYFEAPCKRQGL</sequence>
<reference evidence="1 2" key="1">
    <citation type="submission" date="2018-12" db="EMBL/GenBank/DDBJ databases">
        <authorList>
            <person name="Sun L."/>
            <person name="Chen Z."/>
        </authorList>
    </citation>
    <scope>NUCLEOTIDE SEQUENCE [LARGE SCALE GENOMIC DNA]</scope>
    <source>
        <strain evidence="1 2">DSM 15890</strain>
    </source>
</reference>
<dbReference type="Proteomes" id="UP000279446">
    <property type="component" value="Unassembled WGS sequence"/>
</dbReference>
<evidence type="ECO:0000313" key="2">
    <source>
        <dbReference type="Proteomes" id="UP000279446"/>
    </source>
</evidence>
<comment type="caution">
    <text evidence="1">The sequence shown here is derived from an EMBL/GenBank/DDBJ whole genome shotgun (WGS) entry which is preliminary data.</text>
</comment>
<dbReference type="AlphaFoldDB" id="A0A3S1DVA2"/>
<dbReference type="OrthoDB" id="1985886at2"/>
<evidence type="ECO:0008006" key="3">
    <source>
        <dbReference type="Google" id="ProtNLM"/>
    </source>
</evidence>
<dbReference type="RefSeq" id="WP_127190540.1">
    <property type="nucleotide sequence ID" value="NZ_RZNY01000002.1"/>
</dbReference>
<evidence type="ECO:0000313" key="1">
    <source>
        <dbReference type="EMBL" id="RUT48120.1"/>
    </source>
</evidence>
<accession>A0A3S1DVA2</accession>
<organism evidence="1 2">
    <name type="scientific">Paenibacillus anaericanus</name>
    <dbReference type="NCBI Taxonomy" id="170367"/>
    <lineage>
        <taxon>Bacteria</taxon>
        <taxon>Bacillati</taxon>
        <taxon>Bacillota</taxon>
        <taxon>Bacilli</taxon>
        <taxon>Bacillales</taxon>
        <taxon>Paenibacillaceae</taxon>
        <taxon>Paenibacillus</taxon>
    </lineage>
</organism>
<dbReference type="EMBL" id="RZNY01000002">
    <property type="protein sequence ID" value="RUT48120.1"/>
    <property type="molecule type" value="Genomic_DNA"/>
</dbReference>
<protein>
    <recommendedName>
        <fullName evidence="3">F0F1-type ATP synthase</fullName>
    </recommendedName>
</protein>